<keyword evidence="6" id="KW-0413">Isomerase</keyword>
<evidence type="ECO:0000313" key="6">
    <source>
        <dbReference type="EMBL" id="CAB4129576.1"/>
    </source>
</evidence>
<evidence type="ECO:0000256" key="2">
    <source>
        <dbReference type="ARBA" id="ARBA00022982"/>
    </source>
</evidence>
<protein>
    <submittedName>
        <fullName evidence="6">TrxA Thiol-disulfide isomerase and thioredoxins</fullName>
    </submittedName>
</protein>
<dbReference type="PIRSF" id="PIRSF000077">
    <property type="entry name" value="Thioredoxin"/>
    <property type="match status" value="1"/>
</dbReference>
<feature type="domain" description="Thioredoxin" evidence="5">
    <location>
        <begin position="1"/>
        <end position="100"/>
    </location>
</feature>
<dbReference type="GO" id="GO:0015035">
    <property type="term" value="F:protein-disulfide reductase activity"/>
    <property type="evidence" value="ECO:0007669"/>
    <property type="project" value="InterPro"/>
</dbReference>
<sequence length="100" mass="11389">MKEINDWQEDVLAQPLVLVDFWASWCTPCKTMLPILERFEEQTEGLQVIKIDADANPDLVAQLEVSSIPTMILYKQGEQVWTLNGGKPLSVLTEKVKPYI</sequence>
<dbReference type="SUPFAM" id="SSF52833">
    <property type="entry name" value="Thioredoxin-like"/>
    <property type="match status" value="1"/>
</dbReference>
<dbReference type="CDD" id="cd02947">
    <property type="entry name" value="TRX_family"/>
    <property type="match status" value="1"/>
</dbReference>
<proteinExistence type="predicted"/>
<evidence type="ECO:0000256" key="4">
    <source>
        <dbReference type="ARBA" id="ARBA00023284"/>
    </source>
</evidence>
<dbReference type="PANTHER" id="PTHR45663">
    <property type="entry name" value="GEO12009P1"/>
    <property type="match status" value="1"/>
</dbReference>
<dbReference type="PROSITE" id="PS51352">
    <property type="entry name" value="THIOREDOXIN_2"/>
    <property type="match status" value="1"/>
</dbReference>
<dbReference type="EMBL" id="LR796236">
    <property type="protein sequence ID" value="CAB4129576.1"/>
    <property type="molecule type" value="Genomic_DNA"/>
</dbReference>
<dbReference type="InterPro" id="IPR013766">
    <property type="entry name" value="Thioredoxin_domain"/>
</dbReference>
<dbReference type="InterPro" id="IPR017937">
    <property type="entry name" value="Thioredoxin_CS"/>
</dbReference>
<gene>
    <name evidence="6" type="ORF">UFOVP115_50</name>
</gene>
<reference evidence="6" key="1">
    <citation type="submission" date="2020-04" db="EMBL/GenBank/DDBJ databases">
        <authorList>
            <person name="Chiriac C."/>
            <person name="Salcher M."/>
            <person name="Ghai R."/>
            <person name="Kavagutti S V."/>
        </authorList>
    </citation>
    <scope>NUCLEOTIDE SEQUENCE</scope>
</reference>
<evidence type="ECO:0000259" key="5">
    <source>
        <dbReference type="PROSITE" id="PS51352"/>
    </source>
</evidence>
<keyword evidence="1" id="KW-0813">Transport</keyword>
<dbReference type="InterPro" id="IPR036249">
    <property type="entry name" value="Thioredoxin-like_sf"/>
</dbReference>
<dbReference type="InterPro" id="IPR005746">
    <property type="entry name" value="Thioredoxin"/>
</dbReference>
<dbReference type="Pfam" id="PF00085">
    <property type="entry name" value="Thioredoxin"/>
    <property type="match status" value="1"/>
</dbReference>
<keyword evidence="2" id="KW-0249">Electron transport</keyword>
<dbReference type="PROSITE" id="PS00194">
    <property type="entry name" value="THIOREDOXIN_1"/>
    <property type="match status" value="1"/>
</dbReference>
<dbReference type="PRINTS" id="PR00421">
    <property type="entry name" value="THIOREDOXIN"/>
</dbReference>
<evidence type="ECO:0000256" key="3">
    <source>
        <dbReference type="ARBA" id="ARBA00023157"/>
    </source>
</evidence>
<organism evidence="6">
    <name type="scientific">uncultured Caudovirales phage</name>
    <dbReference type="NCBI Taxonomy" id="2100421"/>
    <lineage>
        <taxon>Viruses</taxon>
        <taxon>Duplodnaviria</taxon>
        <taxon>Heunggongvirae</taxon>
        <taxon>Uroviricota</taxon>
        <taxon>Caudoviricetes</taxon>
        <taxon>Peduoviridae</taxon>
        <taxon>Maltschvirus</taxon>
        <taxon>Maltschvirus maltsch</taxon>
    </lineage>
</organism>
<dbReference type="GO" id="GO:0016853">
    <property type="term" value="F:isomerase activity"/>
    <property type="evidence" value="ECO:0007669"/>
    <property type="project" value="UniProtKB-KW"/>
</dbReference>
<keyword evidence="4" id="KW-0676">Redox-active center</keyword>
<evidence type="ECO:0000256" key="1">
    <source>
        <dbReference type="ARBA" id="ARBA00022448"/>
    </source>
</evidence>
<keyword evidence="3" id="KW-1015">Disulfide bond</keyword>
<dbReference type="PANTHER" id="PTHR45663:SF11">
    <property type="entry name" value="GEO12009P1"/>
    <property type="match status" value="1"/>
</dbReference>
<accession>A0A6J5L8J8</accession>
<name>A0A6J5L8J8_9CAUD</name>
<dbReference type="Gene3D" id="3.40.30.10">
    <property type="entry name" value="Glutaredoxin"/>
    <property type="match status" value="1"/>
</dbReference>